<evidence type="ECO:0000256" key="1">
    <source>
        <dbReference type="ARBA" id="ARBA00001968"/>
    </source>
</evidence>
<dbReference type="InterPro" id="IPR027806">
    <property type="entry name" value="HARBI1_dom"/>
</dbReference>
<dbReference type="GO" id="GO:0046872">
    <property type="term" value="F:metal ion binding"/>
    <property type="evidence" value="ECO:0007669"/>
    <property type="project" value="UniProtKB-KW"/>
</dbReference>
<dbReference type="Proteomes" id="UP001529510">
    <property type="component" value="Unassembled WGS sequence"/>
</dbReference>
<evidence type="ECO:0000313" key="4">
    <source>
        <dbReference type="EMBL" id="KAL0153832.1"/>
    </source>
</evidence>
<name>A0ABD0MXB5_CIRMR</name>
<keyword evidence="2" id="KW-0479">Metal-binding</keyword>
<feature type="non-terminal residue" evidence="4">
    <location>
        <position position="1"/>
    </location>
</feature>
<feature type="domain" description="DDE Tnp4" evidence="3">
    <location>
        <begin position="18"/>
        <end position="62"/>
    </location>
</feature>
<sequence length="65" mass="7008">NKAHFIAIAGLPGVVGAIDGTHVQIIAPSEDEHAFVNRKKIHTINMQVVFDASYNILDIVTNIVA</sequence>
<gene>
    <name evidence="4" type="ORF">M9458_050862</name>
</gene>
<accession>A0ABD0MXB5</accession>
<dbReference type="EMBL" id="JAMKFB020000072">
    <property type="protein sequence ID" value="KAL0153832.1"/>
    <property type="molecule type" value="Genomic_DNA"/>
</dbReference>
<protein>
    <recommendedName>
        <fullName evidence="3">DDE Tnp4 domain-containing protein</fullName>
    </recommendedName>
</protein>
<dbReference type="AlphaFoldDB" id="A0ABD0MXB5"/>
<comment type="cofactor">
    <cofactor evidence="1">
        <name>a divalent metal cation</name>
        <dbReference type="ChEBI" id="CHEBI:60240"/>
    </cofactor>
</comment>
<comment type="caution">
    <text evidence="4">The sequence shown here is derived from an EMBL/GenBank/DDBJ whole genome shotgun (WGS) entry which is preliminary data.</text>
</comment>
<evidence type="ECO:0000256" key="2">
    <source>
        <dbReference type="ARBA" id="ARBA00022723"/>
    </source>
</evidence>
<keyword evidence="5" id="KW-1185">Reference proteome</keyword>
<dbReference type="Pfam" id="PF13359">
    <property type="entry name" value="DDE_Tnp_4"/>
    <property type="match status" value="1"/>
</dbReference>
<evidence type="ECO:0000313" key="5">
    <source>
        <dbReference type="Proteomes" id="UP001529510"/>
    </source>
</evidence>
<organism evidence="4 5">
    <name type="scientific">Cirrhinus mrigala</name>
    <name type="common">Mrigala</name>
    <dbReference type="NCBI Taxonomy" id="683832"/>
    <lineage>
        <taxon>Eukaryota</taxon>
        <taxon>Metazoa</taxon>
        <taxon>Chordata</taxon>
        <taxon>Craniata</taxon>
        <taxon>Vertebrata</taxon>
        <taxon>Euteleostomi</taxon>
        <taxon>Actinopterygii</taxon>
        <taxon>Neopterygii</taxon>
        <taxon>Teleostei</taxon>
        <taxon>Ostariophysi</taxon>
        <taxon>Cypriniformes</taxon>
        <taxon>Cyprinidae</taxon>
        <taxon>Labeoninae</taxon>
        <taxon>Labeonini</taxon>
        <taxon>Cirrhinus</taxon>
    </lineage>
</organism>
<reference evidence="4 5" key="1">
    <citation type="submission" date="2024-05" db="EMBL/GenBank/DDBJ databases">
        <title>Genome sequencing and assembly of Indian major carp, Cirrhinus mrigala (Hamilton, 1822).</title>
        <authorList>
            <person name="Mohindra V."/>
            <person name="Chowdhury L.M."/>
            <person name="Lal K."/>
            <person name="Jena J.K."/>
        </authorList>
    </citation>
    <scope>NUCLEOTIDE SEQUENCE [LARGE SCALE GENOMIC DNA]</scope>
    <source>
        <strain evidence="4">CM1030</strain>
        <tissue evidence="4">Blood</tissue>
    </source>
</reference>
<proteinExistence type="predicted"/>
<evidence type="ECO:0000259" key="3">
    <source>
        <dbReference type="Pfam" id="PF13359"/>
    </source>
</evidence>
<feature type="non-terminal residue" evidence="4">
    <location>
        <position position="65"/>
    </location>
</feature>